<dbReference type="InterPro" id="IPR000014">
    <property type="entry name" value="PAS"/>
</dbReference>
<evidence type="ECO:0000256" key="3">
    <source>
        <dbReference type="ARBA" id="ARBA00022490"/>
    </source>
</evidence>
<feature type="compositionally biased region" description="Basic and acidic residues" evidence="9">
    <location>
        <begin position="57"/>
        <end position="80"/>
    </location>
</feature>
<accession>A0A8T3D7I5</accession>
<keyword evidence="3" id="KW-0963">Cytoplasm</keyword>
<feature type="compositionally biased region" description="Basic and acidic residues" evidence="9">
    <location>
        <begin position="593"/>
        <end position="606"/>
    </location>
</feature>
<dbReference type="Pfam" id="PF12114">
    <property type="entry name" value="Period_C"/>
    <property type="match status" value="1"/>
</dbReference>
<comment type="caution">
    <text evidence="11">The sequence shown here is derived from an EMBL/GenBank/DDBJ whole genome shotgun (WGS) entry which is preliminary data.</text>
</comment>
<dbReference type="GO" id="GO:0032922">
    <property type="term" value="P:circadian regulation of gene expression"/>
    <property type="evidence" value="ECO:0007669"/>
    <property type="project" value="TreeGrafter"/>
</dbReference>
<feature type="region of interest" description="Disordered" evidence="9">
    <location>
        <begin position="1123"/>
        <end position="1195"/>
    </location>
</feature>
<dbReference type="InterPro" id="IPR048814">
    <property type="entry name" value="Per1-3_PAS-A"/>
</dbReference>
<feature type="region of interest" description="Disordered" evidence="9">
    <location>
        <begin position="812"/>
        <end position="896"/>
    </location>
</feature>
<dbReference type="Proteomes" id="UP000829720">
    <property type="component" value="Unassembled WGS sequence"/>
</dbReference>
<evidence type="ECO:0000256" key="6">
    <source>
        <dbReference type="ARBA" id="ARBA00023108"/>
    </source>
</evidence>
<dbReference type="PANTHER" id="PTHR11269">
    <property type="entry name" value="PERIOD CIRCADIAN PROTEIN"/>
    <property type="match status" value="1"/>
</dbReference>
<dbReference type="PANTHER" id="PTHR11269:SF13">
    <property type="entry name" value="PERIOD CIRCADIAN PROTEIN HOMOLOG 3"/>
    <property type="match status" value="1"/>
</dbReference>
<dbReference type="GO" id="GO:0005634">
    <property type="term" value="C:nucleus"/>
    <property type="evidence" value="ECO:0007669"/>
    <property type="project" value="UniProtKB-SubCell"/>
</dbReference>
<name>A0A8T3D7I5_9TELE</name>
<feature type="region of interest" description="Disordered" evidence="9">
    <location>
        <begin position="640"/>
        <end position="663"/>
    </location>
</feature>
<evidence type="ECO:0000259" key="10">
    <source>
        <dbReference type="PROSITE" id="PS50112"/>
    </source>
</evidence>
<dbReference type="FunFam" id="3.30.450.20:FF:000013">
    <property type="entry name" value="Period circadian protein homolog 2"/>
    <property type="match status" value="1"/>
</dbReference>
<dbReference type="InterPro" id="IPR022728">
    <property type="entry name" value="Period_circadian-like_C"/>
</dbReference>
<feature type="region of interest" description="Disordered" evidence="9">
    <location>
        <begin position="734"/>
        <end position="769"/>
    </location>
</feature>
<feature type="compositionally biased region" description="Polar residues" evidence="9">
    <location>
        <begin position="89"/>
        <end position="99"/>
    </location>
</feature>
<dbReference type="EMBL" id="JAERUA010000014">
    <property type="protein sequence ID" value="KAI1890688.1"/>
    <property type="molecule type" value="Genomic_DNA"/>
</dbReference>
<gene>
    <name evidence="11" type="ORF">AGOR_G00156220</name>
</gene>
<feature type="compositionally biased region" description="Low complexity" evidence="9">
    <location>
        <begin position="873"/>
        <end position="894"/>
    </location>
</feature>
<keyword evidence="4" id="KW-0677">Repeat</keyword>
<evidence type="ECO:0000256" key="1">
    <source>
        <dbReference type="ARBA" id="ARBA00004123"/>
    </source>
</evidence>
<dbReference type="InterPro" id="IPR057310">
    <property type="entry name" value="PER1-3_bHLH"/>
</dbReference>
<feature type="region of interest" description="Disordered" evidence="9">
    <location>
        <begin position="1"/>
        <end position="157"/>
    </location>
</feature>
<evidence type="ECO:0000313" key="12">
    <source>
        <dbReference type="Proteomes" id="UP000829720"/>
    </source>
</evidence>
<feature type="compositionally biased region" description="Basic and acidic residues" evidence="9">
    <location>
        <begin position="125"/>
        <end position="154"/>
    </location>
</feature>
<feature type="compositionally biased region" description="Polar residues" evidence="9">
    <location>
        <begin position="15"/>
        <end position="26"/>
    </location>
</feature>
<feature type="compositionally biased region" description="Low complexity" evidence="9">
    <location>
        <begin position="1123"/>
        <end position="1132"/>
    </location>
</feature>
<organism evidence="11 12">
    <name type="scientific">Albula goreensis</name>
    <dbReference type="NCBI Taxonomy" id="1534307"/>
    <lineage>
        <taxon>Eukaryota</taxon>
        <taxon>Metazoa</taxon>
        <taxon>Chordata</taxon>
        <taxon>Craniata</taxon>
        <taxon>Vertebrata</taxon>
        <taxon>Euteleostomi</taxon>
        <taxon>Actinopterygii</taxon>
        <taxon>Neopterygii</taxon>
        <taxon>Teleostei</taxon>
        <taxon>Albuliformes</taxon>
        <taxon>Albulidae</taxon>
        <taxon>Albula</taxon>
    </lineage>
</organism>
<dbReference type="SMART" id="SM00091">
    <property type="entry name" value="PAS"/>
    <property type="match status" value="2"/>
</dbReference>
<evidence type="ECO:0000256" key="9">
    <source>
        <dbReference type="SAM" id="MobiDB-lite"/>
    </source>
</evidence>
<feature type="region of interest" description="Disordered" evidence="9">
    <location>
        <begin position="1010"/>
        <end position="1110"/>
    </location>
</feature>
<feature type="compositionally biased region" description="Low complexity" evidence="9">
    <location>
        <begin position="1151"/>
        <end position="1168"/>
    </location>
</feature>
<evidence type="ECO:0000256" key="8">
    <source>
        <dbReference type="ARBA" id="ARBA00023242"/>
    </source>
</evidence>
<comment type="subcellular location">
    <subcellularLocation>
        <location evidence="2">Cytoplasm</location>
    </subcellularLocation>
    <subcellularLocation>
        <location evidence="1">Nucleus</location>
    </subcellularLocation>
</comment>
<evidence type="ECO:0000256" key="4">
    <source>
        <dbReference type="ARBA" id="ARBA00022737"/>
    </source>
</evidence>
<dbReference type="InterPro" id="IPR035965">
    <property type="entry name" value="PAS-like_dom_sf"/>
</dbReference>
<feature type="compositionally biased region" description="Low complexity" evidence="9">
    <location>
        <begin position="640"/>
        <end position="652"/>
    </location>
</feature>
<dbReference type="GO" id="GO:0000976">
    <property type="term" value="F:transcription cis-regulatory region binding"/>
    <property type="evidence" value="ECO:0007669"/>
    <property type="project" value="TreeGrafter"/>
</dbReference>
<evidence type="ECO:0000256" key="7">
    <source>
        <dbReference type="ARBA" id="ARBA00023163"/>
    </source>
</evidence>
<feature type="region of interest" description="Disordered" evidence="9">
    <location>
        <begin position="1282"/>
        <end position="1315"/>
    </location>
</feature>
<dbReference type="GO" id="GO:0001222">
    <property type="term" value="F:transcription corepressor binding"/>
    <property type="evidence" value="ECO:0007669"/>
    <property type="project" value="TreeGrafter"/>
</dbReference>
<evidence type="ECO:0000313" key="11">
    <source>
        <dbReference type="EMBL" id="KAI1890688.1"/>
    </source>
</evidence>
<evidence type="ECO:0000256" key="5">
    <source>
        <dbReference type="ARBA" id="ARBA00023015"/>
    </source>
</evidence>
<reference evidence="11" key="1">
    <citation type="submission" date="2021-01" db="EMBL/GenBank/DDBJ databases">
        <authorList>
            <person name="Zahm M."/>
            <person name="Roques C."/>
            <person name="Cabau C."/>
            <person name="Klopp C."/>
            <person name="Donnadieu C."/>
            <person name="Jouanno E."/>
            <person name="Lampietro C."/>
            <person name="Louis A."/>
            <person name="Herpin A."/>
            <person name="Echchiki A."/>
            <person name="Berthelot C."/>
            <person name="Parey E."/>
            <person name="Roest-Crollius H."/>
            <person name="Braasch I."/>
            <person name="Postlethwait J."/>
            <person name="Bobe J."/>
            <person name="Montfort J."/>
            <person name="Bouchez O."/>
            <person name="Begum T."/>
            <person name="Mejri S."/>
            <person name="Adams A."/>
            <person name="Chen W.-J."/>
            <person name="Guiguen Y."/>
        </authorList>
    </citation>
    <scope>NUCLEOTIDE SEQUENCE</scope>
    <source>
        <tissue evidence="11">Blood</tissue>
    </source>
</reference>
<dbReference type="InterPro" id="IPR050760">
    <property type="entry name" value="Period_circadian_regulator"/>
</dbReference>
<feature type="compositionally biased region" description="Basic residues" evidence="9">
    <location>
        <begin position="842"/>
        <end position="852"/>
    </location>
</feature>
<dbReference type="Pfam" id="PF21353">
    <property type="entry name" value="Per3-like_PAS-A"/>
    <property type="match status" value="1"/>
</dbReference>
<dbReference type="CDD" id="cd00130">
    <property type="entry name" value="PAS"/>
    <property type="match status" value="1"/>
</dbReference>
<dbReference type="OrthoDB" id="7788983at2759"/>
<feature type="compositionally biased region" description="Basic and acidic residues" evidence="9">
    <location>
        <begin position="1178"/>
        <end position="1195"/>
    </location>
</feature>
<keyword evidence="6" id="KW-0090">Biological rhythms</keyword>
<dbReference type="PROSITE" id="PS50112">
    <property type="entry name" value="PAS"/>
    <property type="match status" value="1"/>
</dbReference>
<dbReference type="GO" id="GO:0043153">
    <property type="term" value="P:entrainment of circadian clock by photoperiod"/>
    <property type="evidence" value="ECO:0007669"/>
    <property type="project" value="TreeGrafter"/>
</dbReference>
<protein>
    <recommendedName>
        <fullName evidence="10">PAS domain-containing protein</fullName>
    </recommendedName>
</protein>
<dbReference type="GO" id="GO:0000122">
    <property type="term" value="P:negative regulation of transcription by RNA polymerase II"/>
    <property type="evidence" value="ECO:0007669"/>
    <property type="project" value="TreeGrafter"/>
</dbReference>
<dbReference type="GO" id="GO:0005737">
    <property type="term" value="C:cytoplasm"/>
    <property type="evidence" value="ECO:0007669"/>
    <property type="project" value="UniProtKB-SubCell"/>
</dbReference>
<dbReference type="SUPFAM" id="SSF55785">
    <property type="entry name" value="PYP-like sensor domain (PAS domain)"/>
    <property type="match status" value="1"/>
</dbReference>
<dbReference type="Gene3D" id="3.30.450.20">
    <property type="entry name" value="PAS domain"/>
    <property type="match status" value="2"/>
</dbReference>
<feature type="region of interest" description="Disordered" evidence="9">
    <location>
        <begin position="569"/>
        <end position="612"/>
    </location>
</feature>
<dbReference type="InterPro" id="IPR013655">
    <property type="entry name" value="PAS_fold_3"/>
</dbReference>
<feature type="compositionally biased region" description="Gly residues" evidence="9">
    <location>
        <begin position="1133"/>
        <end position="1150"/>
    </location>
</feature>
<keyword evidence="5" id="KW-0805">Transcription regulation</keyword>
<feature type="compositionally biased region" description="Low complexity" evidence="9">
    <location>
        <begin position="1050"/>
        <end position="1071"/>
    </location>
</feature>
<evidence type="ECO:0000256" key="2">
    <source>
        <dbReference type="ARBA" id="ARBA00004496"/>
    </source>
</evidence>
<feature type="compositionally biased region" description="Pro residues" evidence="9">
    <location>
        <begin position="754"/>
        <end position="766"/>
    </location>
</feature>
<proteinExistence type="predicted"/>
<feature type="compositionally biased region" description="Basic and acidic residues" evidence="9">
    <location>
        <begin position="654"/>
        <end position="663"/>
    </location>
</feature>
<feature type="compositionally biased region" description="Low complexity" evidence="9">
    <location>
        <begin position="102"/>
        <end position="124"/>
    </location>
</feature>
<feature type="domain" description="PAS" evidence="10">
    <location>
        <begin position="369"/>
        <end position="415"/>
    </location>
</feature>
<keyword evidence="7" id="KW-0804">Transcription</keyword>
<feature type="compositionally biased region" description="Low complexity" evidence="9">
    <location>
        <begin position="1017"/>
        <end position="1035"/>
    </location>
</feature>
<keyword evidence="12" id="KW-1185">Reference proteome</keyword>
<dbReference type="Pfam" id="PF08447">
    <property type="entry name" value="PAS_3"/>
    <property type="match status" value="1"/>
</dbReference>
<dbReference type="FunFam" id="3.30.450.20:FF:000004">
    <property type="entry name" value="Period circadian protein homolog 3"/>
    <property type="match status" value="1"/>
</dbReference>
<feature type="compositionally biased region" description="Basic and acidic residues" evidence="9">
    <location>
        <begin position="1084"/>
        <end position="1098"/>
    </location>
</feature>
<sequence>MPGSRTFPEEEEDTATSSGTQGTDSGPVQGPEQPDPEVAGSGSGSGSGSGEDEEREEAAGQRRAEDCKESSREPSIREQGQDDMDMNSGHDSCSGNDCATDSCGHSSSTNHSSRSTTGSGSTKSEQSEREREQTHREMMQTVQEMKKRLPSEKRSRSKASTVEALNYALNCVKQVQANSEYYKLLMSNGLDERKETTVCTLEELESITSEHTLKNTDSFVVVFSSMSGRILYVSEQASYILNCKRKFLDSVKFVELLYHQDVNVFYSHTAQPHLPPWNMGSDSAAILFECSQVKSFFCRIRGGKDRDGEMRYNPFRITPYLLKVQGVGGEEEHPCCLQLAERIISGYEAPRIPMDKRIFTTTHSPGCIFLEVDERAVPLLGYLPQDLIGTSVLTCLHPEDRTLMLAMHRKILKYAGQPPFEHSPIRLRCQNGDYVTLDTSWSSFINPWSRKVAFIIGRHKVRTGPLNEDVFAAQAKGEVPVIYEEIKELQAQIYKLFLQPVHNNGSSGYGSLGSNGSHEHYISVASSSDSNGNLWEDAHREPMTLQQICADVNKVKSWGQQAYLDSRRKLTPFGKPSGGPGAPVPHPTQNMEVRGHLGQSHEESRKQPHIPSYQQINCVDSIIRYLESCTVPALKRKSESLSIATSSSSSSTSEEDKTPTALREEAAHTAEGPLEAPGAPDSQVSVESAVTVAHTAAAVVGAPLTDITLSTKAMSVVSVTSQCSYSSTIVHVPQPESEVTALEDAPMGSEQADPAPPSTPRPPPSPAAAAPEEFRVVGLTKEVLSAHTQKEEQDYVDRFRHRILQSPYSSYLQQDDSSMAHSHHHGDYAMKPVSAGGWNKSKTGKPKHKRPKPQGSSDSYASPPGNSRPPRRSPVAPDSSWPPSESSQPQPASSMGFVQPMVMPFQAPYFTTMGQVGRDPSSTTPMTNTLLNPCGQQGGVPFILQPDQIMQPMQPVQGMSPYMAPVMALILPNYPAYPNYSMYPQGMAPAVAPAPPLLPQPFNLTGFGPTPFPMSHAPQPMMMGTTPAMPPFLSSPKPPSSLGEDVDATQPPALFSSSRSSSPLQLNLLQEELPKPAEPQSSAGREESLHEQHAKEEDAPSDSGNHDNLSTSSELLDLLLDARSGTGSNASGSGSGESGGSLGSGSGSGSRSGSNGTSTSHTGSSNSSKYFASNDSSDTSRKARKGQEAQERASFEKCMEDSLWTMIQRTPEPIMMTYQIHTRDQAQVLKEDREKLLLLQPLQPRFTQEQKEELAEVHPWIKQHTVPQEIDTQGCVGCCTASGDTSPPCSPELQTPDTSYPLEIPPEDASLTTDT</sequence>
<keyword evidence="8" id="KW-0539">Nucleus</keyword>
<dbReference type="Pfam" id="PF23170">
    <property type="entry name" value="bHLH_PER"/>
    <property type="match status" value="1"/>
</dbReference>
<feature type="compositionally biased region" description="Polar residues" evidence="9">
    <location>
        <begin position="1282"/>
        <end position="1298"/>
    </location>
</feature>